<dbReference type="Gene3D" id="1.25.40.10">
    <property type="entry name" value="Tetratricopeptide repeat domain"/>
    <property type="match status" value="1"/>
</dbReference>
<name>A0A4P9YKI9_ROZAC</name>
<dbReference type="PANTHER" id="PTHR12601:SF6">
    <property type="entry name" value="CLUSTERED MITOCHONDRIA PROTEIN HOMOLOG"/>
    <property type="match status" value="1"/>
</dbReference>
<sequence>MNHTQFIKHYQYFITSANSTCQNLIENLDVHSLVENRLIRLDGIDYFLAWDKDRDSLVESNDIQVPMSMVVDFKGFRLFAKLVSYEEKDMIWSLENSLWADNNVTNMIYDLTDTLRIQEYIFELDGRKQKSLLPIKAKIFESTSTYIEGVGKLFPIDPFPELNISRRLRPELLKCNNQPVIVDDENLNDDDCSAVNAKKMLIECVIPSLVKKLDDLEIFLLDSCTLTDEMHKYGINIRYLGIIYKLTSLPYVKEICAIEMLARTCKHLFNDKFRNAVIHFKQVKAQKPEEEMKAYVIQLLNSIVGKETDIKFWKENVNTLLAQKFGIELGVSQFTVISKAGLFDAIKYHCGLSFVDVFFDFNLKCPFASSDFIEFIPKCKILKREIDKNNQLLRLYSAVNSIPLPAKLKPNVLISKEMVNTAEYYMASGTTSFLRGIGKYEEAELYIQLAECYCPRSHAMYSLILISSLTHKIHQGLNIDDDLISSIEQTYETAVKILAYHWGPNHALFLKLNDKMVEILCRIKDISRAFEYHRKSMELSFKILGKSHRRSVEYLTKAGYLYKAIGENDKAIDSFTDSLNYSHGLENNEEISAENHYCLAETFFVMGDLESAVKHSINARDIRDKKLGPSHSLTLESLDQLSQILYSQVPKEETFVTMELEKIVILAIETFERMFKVLKNMKEPSSTKNKIEMADLTKKIVLLRFKVLNPVHKDLLRRLRMGLTERVFSQDFMREVVMRLVALTPNSYIDNILARMDAGDEHSITEMEAVIQIVETQNLYLQ</sequence>
<dbReference type="AlphaFoldDB" id="A0A4P9YKI9"/>
<organism evidence="2 3">
    <name type="scientific">Rozella allomycis (strain CSF55)</name>
    <dbReference type="NCBI Taxonomy" id="988480"/>
    <lineage>
        <taxon>Eukaryota</taxon>
        <taxon>Fungi</taxon>
        <taxon>Fungi incertae sedis</taxon>
        <taxon>Cryptomycota</taxon>
        <taxon>Cryptomycota incertae sedis</taxon>
        <taxon>Rozella</taxon>
    </lineage>
</organism>
<dbReference type="CDD" id="cd15466">
    <property type="entry name" value="CLU-central"/>
    <property type="match status" value="1"/>
</dbReference>
<dbReference type="InterPro" id="IPR033646">
    <property type="entry name" value="CLU-central"/>
</dbReference>
<evidence type="ECO:0000259" key="1">
    <source>
        <dbReference type="Pfam" id="PF12807"/>
    </source>
</evidence>
<dbReference type="GO" id="GO:0005737">
    <property type="term" value="C:cytoplasm"/>
    <property type="evidence" value="ECO:0007669"/>
    <property type="project" value="TreeGrafter"/>
</dbReference>
<dbReference type="GO" id="GO:0048312">
    <property type="term" value="P:intracellular distribution of mitochondria"/>
    <property type="evidence" value="ECO:0007669"/>
    <property type="project" value="TreeGrafter"/>
</dbReference>
<accession>A0A4P9YKI9</accession>
<dbReference type="InterPro" id="IPR011990">
    <property type="entry name" value="TPR-like_helical_dom_sf"/>
</dbReference>
<dbReference type="EMBL" id="ML005109">
    <property type="protein sequence ID" value="RKP20126.1"/>
    <property type="molecule type" value="Genomic_DNA"/>
</dbReference>
<proteinExistence type="predicted"/>
<dbReference type="GO" id="GO:0003729">
    <property type="term" value="F:mRNA binding"/>
    <property type="evidence" value="ECO:0007669"/>
    <property type="project" value="TreeGrafter"/>
</dbReference>
<dbReference type="Pfam" id="PF12807">
    <property type="entry name" value="eIF3_p135"/>
    <property type="match status" value="1"/>
</dbReference>
<dbReference type="Proteomes" id="UP000281549">
    <property type="component" value="Unassembled WGS sequence"/>
</dbReference>
<dbReference type="SUPFAM" id="SSF48452">
    <property type="entry name" value="TPR-like"/>
    <property type="match status" value="1"/>
</dbReference>
<gene>
    <name evidence="2" type="ORF">ROZALSC1DRAFT_28359</name>
</gene>
<evidence type="ECO:0000313" key="2">
    <source>
        <dbReference type="EMBL" id="RKP20126.1"/>
    </source>
</evidence>
<protein>
    <recommendedName>
        <fullName evidence="1">CLU central domain-containing protein</fullName>
    </recommendedName>
</protein>
<reference evidence="3" key="1">
    <citation type="journal article" date="2018" name="Nat. Microbiol.">
        <title>Leveraging single-cell genomics to expand the fungal tree of life.</title>
        <authorList>
            <person name="Ahrendt S.R."/>
            <person name="Quandt C.A."/>
            <person name="Ciobanu D."/>
            <person name="Clum A."/>
            <person name="Salamov A."/>
            <person name="Andreopoulos B."/>
            <person name="Cheng J.F."/>
            <person name="Woyke T."/>
            <person name="Pelin A."/>
            <person name="Henrissat B."/>
            <person name="Reynolds N.K."/>
            <person name="Benny G.L."/>
            <person name="Smith M.E."/>
            <person name="James T.Y."/>
            <person name="Grigoriev I.V."/>
        </authorList>
    </citation>
    <scope>NUCLEOTIDE SEQUENCE [LARGE SCALE GENOMIC DNA]</scope>
    <source>
        <strain evidence="3">CSF55</strain>
    </source>
</reference>
<evidence type="ECO:0000313" key="3">
    <source>
        <dbReference type="Proteomes" id="UP000281549"/>
    </source>
</evidence>
<dbReference type="PANTHER" id="PTHR12601">
    <property type="entry name" value="EUKARYOTIC TRANSLATION INITIATION FACTOR 3 SUBUNIT EIF-3"/>
    <property type="match status" value="1"/>
</dbReference>
<feature type="domain" description="CLU central" evidence="1">
    <location>
        <begin position="219"/>
        <end position="347"/>
    </location>
</feature>
<dbReference type="InterPro" id="IPR027523">
    <property type="entry name" value="CLU_prot"/>
</dbReference>